<dbReference type="AlphaFoldDB" id="A0A4S4G3I3"/>
<evidence type="ECO:0000313" key="2">
    <source>
        <dbReference type="Proteomes" id="UP000308978"/>
    </source>
</evidence>
<dbReference type="RefSeq" id="WP_136433721.1">
    <property type="nucleotide sequence ID" value="NZ_CAJTBT010000002.1"/>
</dbReference>
<protein>
    <submittedName>
        <fullName evidence="1">Uncharacterized protein</fullName>
    </submittedName>
</protein>
<name>A0A4S4G3I3_9ACTN</name>
<reference evidence="1 2" key="1">
    <citation type="submission" date="2019-04" db="EMBL/GenBank/DDBJ databases">
        <title>Microbes associate with the intestines of laboratory mice.</title>
        <authorList>
            <person name="Navarre W."/>
            <person name="Wong E."/>
            <person name="Huang K.C."/>
            <person name="Tropini C."/>
            <person name="Ng K."/>
            <person name="Yu B."/>
        </authorList>
    </citation>
    <scope>NUCLEOTIDE SEQUENCE [LARGE SCALE GENOMIC DNA]</scope>
    <source>
        <strain evidence="1 2">NM80_B27</strain>
    </source>
</reference>
<comment type="caution">
    <text evidence="1">The sequence shown here is derived from an EMBL/GenBank/DDBJ whole genome shotgun (WGS) entry which is preliminary data.</text>
</comment>
<proteinExistence type="predicted"/>
<dbReference type="Proteomes" id="UP000308978">
    <property type="component" value="Unassembled WGS sequence"/>
</dbReference>
<evidence type="ECO:0000313" key="1">
    <source>
        <dbReference type="EMBL" id="THG37614.1"/>
    </source>
</evidence>
<organism evidence="1 2">
    <name type="scientific">Adlercreutzia caecimuris</name>
    <dbReference type="NCBI Taxonomy" id="671266"/>
    <lineage>
        <taxon>Bacteria</taxon>
        <taxon>Bacillati</taxon>
        <taxon>Actinomycetota</taxon>
        <taxon>Coriobacteriia</taxon>
        <taxon>Eggerthellales</taxon>
        <taxon>Eggerthellaceae</taxon>
        <taxon>Adlercreutzia</taxon>
    </lineage>
</organism>
<dbReference type="GeneID" id="82191428"/>
<sequence length="147" mass="15370">MSSNMFEVTGESVLVLYGSHVTGTPASTLMVLSATTLSAAAQGALEKSATSLEFGNAPLVLVVAEADEGKLGAEDVRTIVEGLDPVALVAADALSAELLSAAYRMPVALDASNRLLGRTAVIFEDFEGMMDTPEGKQRAWALLKKLR</sequence>
<gene>
    <name evidence="1" type="ORF">E5986_04385</name>
</gene>
<dbReference type="EMBL" id="SSTJ01000004">
    <property type="protein sequence ID" value="THG37614.1"/>
    <property type="molecule type" value="Genomic_DNA"/>
</dbReference>
<accession>A0A4S4G3I3</accession>